<dbReference type="KEGG" id="pfla:Pflav_019400"/>
<accession>A0A6F8XNZ1</accession>
<gene>
    <name evidence="3" type="ORF">Pflav_019400</name>
</gene>
<feature type="transmembrane region" description="Helical" evidence="2">
    <location>
        <begin position="20"/>
        <end position="39"/>
    </location>
</feature>
<dbReference type="EMBL" id="AP022870">
    <property type="protein sequence ID" value="BCB75530.1"/>
    <property type="molecule type" value="Genomic_DNA"/>
</dbReference>
<dbReference type="AlphaFoldDB" id="A0A6F8XNZ1"/>
<protein>
    <submittedName>
        <fullName evidence="3">Uncharacterized protein</fullName>
    </submittedName>
</protein>
<evidence type="ECO:0000256" key="2">
    <source>
        <dbReference type="SAM" id="Phobius"/>
    </source>
</evidence>
<proteinExistence type="predicted"/>
<keyword evidence="2" id="KW-0812">Transmembrane</keyword>
<evidence type="ECO:0000313" key="3">
    <source>
        <dbReference type="EMBL" id="BCB75530.1"/>
    </source>
</evidence>
<feature type="compositionally biased region" description="Low complexity" evidence="1">
    <location>
        <begin position="54"/>
        <end position="63"/>
    </location>
</feature>
<sequence length="63" mass="6465">MGECFGVATPGYKQDVTMRWVRLGGLVLALFAAACFVGTDDQGAPPEAPPPASGSPGSRKTAR</sequence>
<evidence type="ECO:0000313" key="4">
    <source>
        <dbReference type="Proteomes" id="UP000502508"/>
    </source>
</evidence>
<keyword evidence="2" id="KW-0472">Membrane</keyword>
<feature type="region of interest" description="Disordered" evidence="1">
    <location>
        <begin position="40"/>
        <end position="63"/>
    </location>
</feature>
<evidence type="ECO:0000256" key="1">
    <source>
        <dbReference type="SAM" id="MobiDB-lite"/>
    </source>
</evidence>
<keyword evidence="2" id="KW-1133">Transmembrane helix</keyword>
<name>A0A6F8XNZ1_9ACTN</name>
<organism evidence="3 4">
    <name type="scientific">Phytohabitans flavus</name>
    <dbReference type="NCBI Taxonomy" id="1076124"/>
    <lineage>
        <taxon>Bacteria</taxon>
        <taxon>Bacillati</taxon>
        <taxon>Actinomycetota</taxon>
        <taxon>Actinomycetes</taxon>
        <taxon>Micromonosporales</taxon>
        <taxon>Micromonosporaceae</taxon>
    </lineage>
</organism>
<keyword evidence="4" id="KW-1185">Reference proteome</keyword>
<dbReference type="Proteomes" id="UP000502508">
    <property type="component" value="Chromosome"/>
</dbReference>
<reference evidence="3 4" key="2">
    <citation type="submission" date="2020-03" db="EMBL/GenBank/DDBJ databases">
        <authorList>
            <person name="Ichikawa N."/>
            <person name="Kimura A."/>
            <person name="Kitahashi Y."/>
            <person name="Uohara A."/>
        </authorList>
    </citation>
    <scope>NUCLEOTIDE SEQUENCE [LARGE SCALE GENOMIC DNA]</scope>
    <source>
        <strain evidence="3 4">NBRC 107702</strain>
    </source>
</reference>
<reference evidence="3 4" key="1">
    <citation type="submission" date="2020-03" db="EMBL/GenBank/DDBJ databases">
        <title>Whole genome shotgun sequence of Phytohabitans flavus NBRC 107702.</title>
        <authorList>
            <person name="Komaki H."/>
            <person name="Tamura T."/>
        </authorList>
    </citation>
    <scope>NUCLEOTIDE SEQUENCE [LARGE SCALE GENOMIC DNA]</scope>
    <source>
        <strain evidence="3 4">NBRC 107702</strain>
    </source>
</reference>